<comment type="caution">
    <text evidence="1">The sequence shown here is derived from an EMBL/GenBank/DDBJ whole genome shotgun (WGS) entry which is preliminary data.</text>
</comment>
<keyword evidence="2" id="KW-1185">Reference proteome</keyword>
<dbReference type="STRING" id="595434.RISK_002806"/>
<dbReference type="AlphaFoldDB" id="A0A0J1EHL9"/>
<protein>
    <submittedName>
        <fullName evidence="1">Uncharacterized protein</fullName>
    </submittedName>
</protein>
<accession>A0A0J1EHL9</accession>
<evidence type="ECO:0000313" key="1">
    <source>
        <dbReference type="EMBL" id="KLU05044.1"/>
    </source>
</evidence>
<gene>
    <name evidence="1" type="ORF">RISK_002806</name>
</gene>
<dbReference type="PATRIC" id="fig|595434.4.peg.2675"/>
<reference evidence="1" key="1">
    <citation type="submission" date="2015-05" db="EMBL/GenBank/DDBJ databases">
        <title>Permanent draft genome of Rhodopirellula islandicus K833.</title>
        <authorList>
            <person name="Kizina J."/>
            <person name="Richter M."/>
            <person name="Glockner F.O."/>
            <person name="Harder J."/>
        </authorList>
    </citation>
    <scope>NUCLEOTIDE SEQUENCE [LARGE SCALE GENOMIC DNA]</scope>
    <source>
        <strain evidence="1">K833</strain>
    </source>
</reference>
<organism evidence="1 2">
    <name type="scientific">Rhodopirellula islandica</name>
    <dbReference type="NCBI Taxonomy" id="595434"/>
    <lineage>
        <taxon>Bacteria</taxon>
        <taxon>Pseudomonadati</taxon>
        <taxon>Planctomycetota</taxon>
        <taxon>Planctomycetia</taxon>
        <taxon>Pirellulales</taxon>
        <taxon>Pirellulaceae</taxon>
        <taxon>Rhodopirellula</taxon>
    </lineage>
</organism>
<proteinExistence type="predicted"/>
<sequence>MIGLVCVMLLVLLVPALVAMVYMIVSPGAFTTSPMVQSLLP</sequence>
<evidence type="ECO:0000313" key="2">
    <source>
        <dbReference type="Proteomes" id="UP000036367"/>
    </source>
</evidence>
<dbReference type="Proteomes" id="UP000036367">
    <property type="component" value="Unassembled WGS sequence"/>
</dbReference>
<name>A0A0J1EHL9_RHOIS</name>
<dbReference type="EMBL" id="LECT01000023">
    <property type="protein sequence ID" value="KLU05044.1"/>
    <property type="molecule type" value="Genomic_DNA"/>
</dbReference>